<reference evidence="1 2" key="1">
    <citation type="submission" date="2017-08" db="EMBL/GenBank/DDBJ databases">
        <title>Complete genome sequence of Mucilaginibacter sp. strain BJC16-A31.</title>
        <authorList>
            <consortium name="Henan University of Science and Technology"/>
            <person name="You X."/>
        </authorList>
    </citation>
    <scope>NUCLEOTIDE SEQUENCE [LARGE SCALE GENOMIC DNA]</scope>
    <source>
        <strain evidence="1 2">BJC16-A31</strain>
    </source>
</reference>
<gene>
    <name evidence="1" type="ORF">MuYL_2102</name>
</gene>
<organism evidence="1 2">
    <name type="scientific">Mucilaginibacter xinganensis</name>
    <dbReference type="NCBI Taxonomy" id="1234841"/>
    <lineage>
        <taxon>Bacteria</taxon>
        <taxon>Pseudomonadati</taxon>
        <taxon>Bacteroidota</taxon>
        <taxon>Sphingobacteriia</taxon>
        <taxon>Sphingobacteriales</taxon>
        <taxon>Sphingobacteriaceae</taxon>
        <taxon>Mucilaginibacter</taxon>
    </lineage>
</organism>
<dbReference type="Gene3D" id="3.30.530.20">
    <property type="match status" value="1"/>
</dbReference>
<name>A0A223NWB7_9SPHI</name>
<keyword evidence="1" id="KW-0328">Glycosyltransferase</keyword>
<keyword evidence="2" id="KW-1185">Reference proteome</keyword>
<keyword evidence="1" id="KW-0808">Transferase</keyword>
<dbReference type="AlphaFoldDB" id="A0A223NWB7"/>
<evidence type="ECO:0000313" key="1">
    <source>
        <dbReference type="EMBL" id="ASU33994.1"/>
    </source>
</evidence>
<evidence type="ECO:0000313" key="2">
    <source>
        <dbReference type="Proteomes" id="UP000215002"/>
    </source>
</evidence>
<dbReference type="SUPFAM" id="SSF55961">
    <property type="entry name" value="Bet v1-like"/>
    <property type="match status" value="1"/>
</dbReference>
<sequence>MTTFESKVTIPQPVNKIFDFLADMNNHQKLMPGDDIQHWKSSYDEASFNIKNTINLSLKIEGRDQNREIKIVPAEKPPFDLQLIWTLLPVNDHTEVVFTISADLNMMMKMVVSGQLKKLAEHETNSLNLLFS</sequence>
<dbReference type="OrthoDB" id="1011799at2"/>
<protein>
    <submittedName>
        <fullName evidence="1">Orotate phosphoribosyltransferase</fullName>
    </submittedName>
</protein>
<dbReference type="EMBL" id="CP022743">
    <property type="protein sequence ID" value="ASU33994.1"/>
    <property type="molecule type" value="Genomic_DNA"/>
</dbReference>
<dbReference type="Proteomes" id="UP000215002">
    <property type="component" value="Chromosome"/>
</dbReference>
<dbReference type="KEGG" id="muc:MuYL_2102"/>
<dbReference type="RefSeq" id="WP_094570393.1">
    <property type="nucleotide sequence ID" value="NZ_CP022743.1"/>
</dbReference>
<dbReference type="CDD" id="cd07812">
    <property type="entry name" value="SRPBCC"/>
    <property type="match status" value="1"/>
</dbReference>
<dbReference type="GO" id="GO:0016757">
    <property type="term" value="F:glycosyltransferase activity"/>
    <property type="evidence" value="ECO:0007669"/>
    <property type="project" value="UniProtKB-KW"/>
</dbReference>
<accession>A0A223NWB7</accession>
<dbReference type="InterPro" id="IPR023393">
    <property type="entry name" value="START-like_dom_sf"/>
</dbReference>
<proteinExistence type="predicted"/>